<evidence type="ECO:0000256" key="1">
    <source>
        <dbReference type="SAM" id="SignalP"/>
    </source>
</evidence>
<protein>
    <submittedName>
        <fullName evidence="2">Uncharacterized protein</fullName>
    </submittedName>
</protein>
<reference evidence="2" key="1">
    <citation type="submission" date="2023-05" db="EMBL/GenBank/DDBJ databases">
        <authorList>
            <person name="Zhang X."/>
        </authorList>
    </citation>
    <scope>NUCLEOTIDE SEQUENCE</scope>
    <source>
        <strain evidence="2">YF14B1</strain>
    </source>
</reference>
<sequence length="564" mass="63675">MFLSLPFRVVCVIGVFCIQNAFAQQLEKEVKQDVSRKAARGKLNEIVNHADTKQIELSFVTKSTNKKIKYESYFFDYDLNFIKEENSEDELVKVKRGKLKRYKGDSYSVIGLEAKADMFGNAVFKRKEITYGWNWMKMGYSKNVKTLDKIKPKTDDGSKMWFFDAYEMDTKGEVLALVGEKDKKDAAARLKNFSVLHVNKDLDILHKIELSFQYLQYPIYFGSVQSDESHDAEDVLTDYVIVFAPAEGAGMNKSKGGAANNYTLVRINPDGVLVDRIAFNSKGNDWKIEGIYQIGESLVAYGPCKAKDVTESYFDAYKDPAKMAEMDKFTHFQMVGLKSKSVGFVSLSSIEDFEKKTKTPSNQKGLSSYNGKRVEIAEMRTAPNGDMFVLAQDYKLELRDKERLYEDAYIFHFSPGGELKASYSIDPESKKGGLTGGGLTDARHYHCTLGLVANSNGDVVLLLKSPRVIQSESNSSTFLSTITTTSYYWPRYQIRAARINMANASISDVKIFGNDDYYLFDEYGDSEVVIREGGTENGAAKLIVVCEGRKEKKIWLGKLNPDKF</sequence>
<name>A0AAE3QSB6_9BACT</name>
<gene>
    <name evidence="2" type="ORF">QNI16_15770</name>
</gene>
<evidence type="ECO:0000313" key="3">
    <source>
        <dbReference type="Proteomes" id="UP001241110"/>
    </source>
</evidence>
<dbReference type="Proteomes" id="UP001241110">
    <property type="component" value="Unassembled WGS sequence"/>
</dbReference>
<dbReference type="EMBL" id="JASJOS010000006">
    <property type="protein sequence ID" value="MDJ1481959.1"/>
    <property type="molecule type" value="Genomic_DNA"/>
</dbReference>
<proteinExistence type="predicted"/>
<evidence type="ECO:0000313" key="2">
    <source>
        <dbReference type="EMBL" id="MDJ1481959.1"/>
    </source>
</evidence>
<feature type="chain" id="PRO_5041961010" evidence="1">
    <location>
        <begin position="24"/>
        <end position="564"/>
    </location>
</feature>
<feature type="signal peptide" evidence="1">
    <location>
        <begin position="1"/>
        <end position="23"/>
    </location>
</feature>
<comment type="caution">
    <text evidence="2">The sequence shown here is derived from an EMBL/GenBank/DDBJ whole genome shotgun (WGS) entry which is preliminary data.</text>
</comment>
<dbReference type="AlphaFoldDB" id="A0AAE3QSB6"/>
<keyword evidence="1" id="KW-0732">Signal</keyword>
<dbReference type="RefSeq" id="WP_313980452.1">
    <property type="nucleotide sequence ID" value="NZ_JASJOS010000006.1"/>
</dbReference>
<accession>A0AAE3QSB6</accession>
<organism evidence="2 3">
    <name type="scientific">Xanthocytophaga flava</name>
    <dbReference type="NCBI Taxonomy" id="3048013"/>
    <lineage>
        <taxon>Bacteria</taxon>
        <taxon>Pseudomonadati</taxon>
        <taxon>Bacteroidota</taxon>
        <taxon>Cytophagia</taxon>
        <taxon>Cytophagales</taxon>
        <taxon>Rhodocytophagaceae</taxon>
        <taxon>Xanthocytophaga</taxon>
    </lineage>
</organism>